<protein>
    <submittedName>
        <fullName evidence="1">Uncharacterized protein</fullName>
    </submittedName>
</protein>
<evidence type="ECO:0000313" key="2">
    <source>
        <dbReference type="Proteomes" id="UP000785679"/>
    </source>
</evidence>
<dbReference type="AlphaFoldDB" id="A0A8J8N9F8"/>
<gene>
    <name evidence="1" type="ORF">FGO68_gene6506</name>
</gene>
<organism evidence="1 2">
    <name type="scientific">Halteria grandinella</name>
    <dbReference type="NCBI Taxonomy" id="5974"/>
    <lineage>
        <taxon>Eukaryota</taxon>
        <taxon>Sar</taxon>
        <taxon>Alveolata</taxon>
        <taxon>Ciliophora</taxon>
        <taxon>Intramacronucleata</taxon>
        <taxon>Spirotrichea</taxon>
        <taxon>Stichotrichia</taxon>
        <taxon>Sporadotrichida</taxon>
        <taxon>Halteriidae</taxon>
        <taxon>Halteria</taxon>
    </lineage>
</organism>
<name>A0A8J8N9F8_HALGN</name>
<proteinExistence type="predicted"/>
<accession>A0A8J8N9F8</accession>
<comment type="caution">
    <text evidence="1">The sequence shown here is derived from an EMBL/GenBank/DDBJ whole genome shotgun (WGS) entry which is preliminary data.</text>
</comment>
<dbReference type="Proteomes" id="UP000785679">
    <property type="component" value="Unassembled WGS sequence"/>
</dbReference>
<reference evidence="1" key="1">
    <citation type="submission" date="2019-06" db="EMBL/GenBank/DDBJ databases">
        <authorList>
            <person name="Zheng W."/>
        </authorList>
    </citation>
    <scope>NUCLEOTIDE SEQUENCE</scope>
    <source>
        <strain evidence="1">QDHG01</strain>
    </source>
</reference>
<sequence length="70" mass="8295">MPIDGQKPQKLSQTIFQQILKTRISQPLKCSRARNKKEAHRAKKISWIQVMSFYHSLLGRLMFPLLKWSK</sequence>
<dbReference type="EMBL" id="RRYP01032533">
    <property type="protein sequence ID" value="TNV70807.1"/>
    <property type="molecule type" value="Genomic_DNA"/>
</dbReference>
<evidence type="ECO:0000313" key="1">
    <source>
        <dbReference type="EMBL" id="TNV70807.1"/>
    </source>
</evidence>
<keyword evidence="2" id="KW-1185">Reference proteome</keyword>